<evidence type="ECO:0000256" key="4">
    <source>
        <dbReference type="PIRSR" id="PIRSR611554-2"/>
    </source>
</evidence>
<evidence type="ECO:0000259" key="5">
    <source>
        <dbReference type="Pfam" id="PF01154"/>
    </source>
</evidence>
<evidence type="ECO:0000313" key="8">
    <source>
        <dbReference type="Proteomes" id="UP000218598"/>
    </source>
</evidence>
<feature type="active site" description="Proton donor/acceptor" evidence="3">
    <location>
        <position position="234"/>
    </location>
</feature>
<dbReference type="RefSeq" id="WP_096165122.1">
    <property type="nucleotide sequence ID" value="NZ_BAAAIQ010000011.1"/>
</dbReference>
<dbReference type="PANTHER" id="PTHR43323">
    <property type="entry name" value="3-HYDROXY-3-METHYLGLUTARYL COENZYME A SYNTHASE"/>
    <property type="match status" value="1"/>
</dbReference>
<feature type="domain" description="Hydroxymethylglutaryl-coenzyme A synthase C-terminal" evidence="6">
    <location>
        <begin position="261"/>
        <end position="344"/>
    </location>
</feature>
<sequence>MTSIGIHDLAVATTHHVLDLAELAEATGVEPAKYHRGLGQEQMSFPAPDEDIVTMGASAAAPLLAEHGTDGIRSLLFATESGVDQSKAAGVFAHHLLGLPSTVRTVEFKQACYGGAAALQTALGIVARNPEERVLVIASDVARYELDGPAAPTQGAGAVAMLVSADPALLAIEPHSGVHTADIDDFWRPNDTTTPLVDGALSLQTYLDALLGSWGDLQAHGGPGVDEIDRFLYHQPFTKMARKAHAALFRHEDRPVDESALETSFLYNRQLGNSYTASLFVGLAALLDHDDDLAGRRLGLFSYGSGSVGEFLTGIVQSGYRERRRREATESVLAARVPLTVEEYRALHVSYTDDSDERETPRTTAAPFRFAGVRDRIRRYERTAGA</sequence>
<evidence type="ECO:0000259" key="6">
    <source>
        <dbReference type="Pfam" id="PF08540"/>
    </source>
</evidence>
<feature type="binding site" evidence="4">
    <location>
        <position position="243"/>
    </location>
    <ligand>
        <name>(3S)-3-hydroxy-3-methylglutaryl-CoA</name>
        <dbReference type="ChEBI" id="CHEBI:43074"/>
    </ligand>
</feature>
<feature type="binding site" evidence="4">
    <location>
        <position position="144"/>
    </location>
    <ligand>
        <name>(3S)-3-hydroxy-3-methylglutaryl-CoA</name>
        <dbReference type="ChEBI" id="CHEBI:43074"/>
    </ligand>
</feature>
<dbReference type="CDD" id="cd00827">
    <property type="entry name" value="init_cond_enzymes"/>
    <property type="match status" value="1"/>
</dbReference>
<dbReference type="NCBIfam" id="TIGR01835">
    <property type="entry name" value="HMG-CoA-S_prok"/>
    <property type="match status" value="1"/>
</dbReference>
<keyword evidence="8" id="KW-1185">Reference proteome</keyword>
<dbReference type="EMBL" id="NRGR01000004">
    <property type="protein sequence ID" value="PCC40848.1"/>
    <property type="molecule type" value="Genomic_DNA"/>
</dbReference>
<evidence type="ECO:0000256" key="1">
    <source>
        <dbReference type="ARBA" id="ARBA00007061"/>
    </source>
</evidence>
<proteinExistence type="inferred from homology"/>
<dbReference type="InterPro" id="IPR013528">
    <property type="entry name" value="HMG_CoA_synth_N"/>
</dbReference>
<feature type="domain" description="Hydroxymethylglutaryl-coenzyme A synthase C-terminal" evidence="6">
    <location>
        <begin position="176"/>
        <end position="249"/>
    </location>
</feature>
<dbReference type="Pfam" id="PF08540">
    <property type="entry name" value="HMG_CoA_synt_C"/>
    <property type="match status" value="2"/>
</dbReference>
<keyword evidence="2" id="KW-0808">Transferase</keyword>
<organism evidence="7 8">
    <name type="scientific">Brachybacterium alimentarium</name>
    <dbReference type="NCBI Taxonomy" id="47845"/>
    <lineage>
        <taxon>Bacteria</taxon>
        <taxon>Bacillati</taxon>
        <taxon>Actinomycetota</taxon>
        <taxon>Actinomycetes</taxon>
        <taxon>Micrococcales</taxon>
        <taxon>Dermabacteraceae</taxon>
        <taxon>Brachybacterium</taxon>
    </lineage>
</organism>
<dbReference type="Gene3D" id="3.40.47.10">
    <property type="match status" value="2"/>
</dbReference>
<name>A0A2A3YNG8_9MICO</name>
<dbReference type="AlphaFoldDB" id="A0A2A3YNG8"/>
<dbReference type="PANTHER" id="PTHR43323:SF2">
    <property type="entry name" value="HYDROXYMETHYLGLUTARYL-COA SYNTHASE"/>
    <property type="match status" value="1"/>
</dbReference>
<evidence type="ECO:0000256" key="2">
    <source>
        <dbReference type="ARBA" id="ARBA00022679"/>
    </source>
</evidence>
<dbReference type="Proteomes" id="UP000218598">
    <property type="component" value="Unassembled WGS sequence"/>
</dbReference>
<feature type="active site" description="Acyl-thioester intermediate" evidence="3">
    <location>
        <position position="112"/>
    </location>
</feature>
<dbReference type="GO" id="GO:0004421">
    <property type="term" value="F:hydroxymethylglutaryl-CoA synthase activity"/>
    <property type="evidence" value="ECO:0007669"/>
    <property type="project" value="InterPro"/>
</dbReference>
<feature type="binding site" evidence="4">
    <location>
        <position position="273"/>
    </location>
    <ligand>
        <name>(3S)-3-hydroxy-3-methylglutaryl-CoA</name>
        <dbReference type="ChEBI" id="CHEBI:43074"/>
    </ligand>
</feature>
<evidence type="ECO:0000313" key="7">
    <source>
        <dbReference type="EMBL" id="PCC40848.1"/>
    </source>
</evidence>
<dbReference type="OrthoDB" id="9769523at2"/>
<dbReference type="InterPro" id="IPR016039">
    <property type="entry name" value="Thiolase-like"/>
</dbReference>
<dbReference type="GeneID" id="95327533"/>
<feature type="domain" description="Hydroxymethylglutaryl-coenzyme A synthase N-terminal" evidence="5">
    <location>
        <begin position="3"/>
        <end position="166"/>
    </location>
</feature>
<reference evidence="7 8" key="1">
    <citation type="journal article" date="2017" name="Elife">
        <title>Extensive horizontal gene transfer in cheese-associated bacteria.</title>
        <authorList>
            <person name="Bonham K.S."/>
            <person name="Wolfe B.E."/>
            <person name="Dutton R.J."/>
        </authorList>
    </citation>
    <scope>NUCLEOTIDE SEQUENCE [LARGE SCALE GENOMIC DNA]</scope>
    <source>
        <strain evidence="7 8">341_9</strain>
    </source>
</reference>
<gene>
    <name evidence="7" type="ORF">CIK66_01000</name>
</gene>
<dbReference type="Pfam" id="PF01154">
    <property type="entry name" value="HMG_CoA_synt_N"/>
    <property type="match status" value="1"/>
</dbReference>
<dbReference type="InterPro" id="IPR011554">
    <property type="entry name" value="HMG_CoA_synthase_prok"/>
</dbReference>
<dbReference type="GO" id="GO:0006084">
    <property type="term" value="P:acetyl-CoA metabolic process"/>
    <property type="evidence" value="ECO:0007669"/>
    <property type="project" value="InterPro"/>
</dbReference>
<protein>
    <submittedName>
        <fullName evidence="7">Hydroxymethylglutaryl-CoA synthase</fullName>
    </submittedName>
</protein>
<dbReference type="InterPro" id="IPR013746">
    <property type="entry name" value="HMG_CoA_synt_C_dom"/>
</dbReference>
<dbReference type="SUPFAM" id="SSF53901">
    <property type="entry name" value="Thiolase-like"/>
    <property type="match status" value="2"/>
</dbReference>
<comment type="similarity">
    <text evidence="1">Belongs to the thiolase-like superfamily. HMG-CoA synthase family.</text>
</comment>
<comment type="caution">
    <text evidence="7">The sequence shown here is derived from an EMBL/GenBank/DDBJ whole genome shotgun (WGS) entry which is preliminary data.</text>
</comment>
<evidence type="ECO:0000256" key="3">
    <source>
        <dbReference type="PIRSR" id="PIRSR611554-1"/>
    </source>
</evidence>
<accession>A0A2A3YNG8</accession>
<feature type="active site" description="Proton donor/acceptor" evidence="3">
    <location>
        <position position="80"/>
    </location>
</feature>